<gene>
    <name evidence="3" type="ORF">FEM48_Zijuj05G0106200</name>
</gene>
<dbReference type="PANTHER" id="PTHR36004:SF1">
    <property type="entry name" value="AT-RICH INTERACTIVE DOMAIN PROTEIN"/>
    <property type="match status" value="1"/>
</dbReference>
<dbReference type="AlphaFoldDB" id="A0A978VEG9"/>
<accession>A0A978VEG9</accession>
<feature type="region of interest" description="Disordered" evidence="1">
    <location>
        <begin position="175"/>
        <end position="206"/>
    </location>
</feature>
<protein>
    <submittedName>
        <fullName evidence="3">Uncharacterized protein</fullName>
    </submittedName>
</protein>
<comment type="caution">
    <text evidence="3">The sequence shown here is derived from an EMBL/GenBank/DDBJ whole genome shotgun (WGS) entry which is preliminary data.</text>
</comment>
<keyword evidence="2" id="KW-1133">Transmembrane helix</keyword>
<evidence type="ECO:0000313" key="3">
    <source>
        <dbReference type="EMBL" id="KAH7528758.1"/>
    </source>
</evidence>
<reference evidence="3" key="1">
    <citation type="journal article" date="2021" name="Front. Plant Sci.">
        <title>Chromosome-Scale Genome Assembly for Chinese Sour Jujube and Insights Into Its Genome Evolution and Domestication Signature.</title>
        <authorList>
            <person name="Shen L.-Y."/>
            <person name="Luo H."/>
            <person name="Wang X.-L."/>
            <person name="Wang X.-M."/>
            <person name="Qiu X.-J."/>
            <person name="Liu H."/>
            <person name="Zhou S.-S."/>
            <person name="Jia K.-H."/>
            <person name="Nie S."/>
            <person name="Bao Y.-T."/>
            <person name="Zhang R.-G."/>
            <person name="Yun Q.-Z."/>
            <person name="Chai Y.-H."/>
            <person name="Lu J.-Y."/>
            <person name="Li Y."/>
            <person name="Zhao S.-W."/>
            <person name="Mao J.-F."/>
            <person name="Jia S.-G."/>
            <person name="Mao Y.-M."/>
        </authorList>
    </citation>
    <scope>NUCLEOTIDE SEQUENCE</scope>
    <source>
        <strain evidence="3">AT0</strain>
        <tissue evidence="3">Leaf</tissue>
    </source>
</reference>
<dbReference type="OrthoDB" id="2013508at2759"/>
<proteinExistence type="predicted"/>
<dbReference type="Proteomes" id="UP000813462">
    <property type="component" value="Unassembled WGS sequence"/>
</dbReference>
<evidence type="ECO:0000256" key="1">
    <source>
        <dbReference type="SAM" id="MobiDB-lite"/>
    </source>
</evidence>
<sequence length="206" mass="22614">MALTIANSGGGTTILYSNSTRNHHQPIRRHVILFPLSPRTLHVVSAKKFSPRSGRFDGSRNRKSSSNTTTTRDQDQYPNELQRTVGGDFEFERIESRGGGGGVGVENVADDGYFLPELPGDKPDFWEGPQWDALGFFVEYLWAFGIVFAAIACLIAATTYNEGATDFKDTPAYKESVQSGELLEEPDASNTDVFESNPTEVAPSLE</sequence>
<keyword evidence="2" id="KW-0812">Transmembrane</keyword>
<evidence type="ECO:0000313" key="4">
    <source>
        <dbReference type="Proteomes" id="UP000813462"/>
    </source>
</evidence>
<dbReference type="EMBL" id="JAEACU010000005">
    <property type="protein sequence ID" value="KAH7528758.1"/>
    <property type="molecule type" value="Genomic_DNA"/>
</dbReference>
<feature type="compositionally biased region" description="Polar residues" evidence="1">
    <location>
        <begin position="188"/>
        <end position="199"/>
    </location>
</feature>
<evidence type="ECO:0000256" key="2">
    <source>
        <dbReference type="SAM" id="Phobius"/>
    </source>
</evidence>
<feature type="region of interest" description="Disordered" evidence="1">
    <location>
        <begin position="50"/>
        <end position="78"/>
    </location>
</feature>
<keyword evidence="2" id="KW-0472">Membrane</keyword>
<organism evidence="3 4">
    <name type="scientific">Ziziphus jujuba var. spinosa</name>
    <dbReference type="NCBI Taxonomy" id="714518"/>
    <lineage>
        <taxon>Eukaryota</taxon>
        <taxon>Viridiplantae</taxon>
        <taxon>Streptophyta</taxon>
        <taxon>Embryophyta</taxon>
        <taxon>Tracheophyta</taxon>
        <taxon>Spermatophyta</taxon>
        <taxon>Magnoliopsida</taxon>
        <taxon>eudicotyledons</taxon>
        <taxon>Gunneridae</taxon>
        <taxon>Pentapetalae</taxon>
        <taxon>rosids</taxon>
        <taxon>fabids</taxon>
        <taxon>Rosales</taxon>
        <taxon>Rhamnaceae</taxon>
        <taxon>Paliureae</taxon>
        <taxon>Ziziphus</taxon>
    </lineage>
</organism>
<feature type="transmembrane region" description="Helical" evidence="2">
    <location>
        <begin position="140"/>
        <end position="160"/>
    </location>
</feature>
<dbReference type="PANTHER" id="PTHR36004">
    <property type="entry name" value="AT-RICH INTERACTIVE DOMAIN PROTEIN"/>
    <property type="match status" value="1"/>
</dbReference>
<name>A0A978VEG9_ZIZJJ</name>